<dbReference type="RefSeq" id="WP_145089683.1">
    <property type="nucleotide sequence ID" value="NZ_CP036274.1"/>
</dbReference>
<evidence type="ECO:0000256" key="1">
    <source>
        <dbReference type="ARBA" id="ARBA00023125"/>
    </source>
</evidence>
<dbReference type="GO" id="GO:0006303">
    <property type="term" value="P:double-strand break repair via nonhomologous end joining"/>
    <property type="evidence" value="ECO:0007669"/>
    <property type="project" value="UniProtKB-UniRule"/>
</dbReference>
<dbReference type="InterPro" id="IPR009187">
    <property type="entry name" value="Prok_Ku"/>
</dbReference>
<evidence type="ECO:0000256" key="2">
    <source>
        <dbReference type="HAMAP-Rule" id="MF_01875"/>
    </source>
</evidence>
<dbReference type="SMART" id="SM00559">
    <property type="entry name" value="Ku78"/>
    <property type="match status" value="1"/>
</dbReference>
<dbReference type="InterPro" id="IPR006164">
    <property type="entry name" value="DNA_bd_Ku70/Ku80"/>
</dbReference>
<dbReference type="Proteomes" id="UP000315017">
    <property type="component" value="Chromosome"/>
</dbReference>
<dbReference type="HAMAP" id="MF_01875">
    <property type="entry name" value="Prokaryotic_Ku"/>
    <property type="match status" value="1"/>
</dbReference>
<dbReference type="Gene3D" id="2.40.290.10">
    <property type="match status" value="1"/>
</dbReference>
<dbReference type="GO" id="GO:0006310">
    <property type="term" value="P:DNA recombination"/>
    <property type="evidence" value="ECO:0007669"/>
    <property type="project" value="UniProtKB-KW"/>
</dbReference>
<feature type="domain" description="Ku" evidence="4">
    <location>
        <begin position="53"/>
        <end position="183"/>
    </location>
</feature>
<comment type="function">
    <text evidence="2">With LigD forms a non-homologous end joining (NHEJ) DNA repair enzyme, which repairs dsDNA breaks with reduced fidelity. Binds linear dsDNA with 5'- and 3'- overhangs but not closed circular dsDNA nor ssDNA. Recruits and stimulates the ligase activity of LigD.</text>
</comment>
<dbReference type="SUPFAM" id="SSF100939">
    <property type="entry name" value="SPOC domain-like"/>
    <property type="match status" value="1"/>
</dbReference>
<dbReference type="EMBL" id="CP036274">
    <property type="protein sequence ID" value="QDU28049.1"/>
    <property type="molecule type" value="Genomic_DNA"/>
</dbReference>
<dbReference type="PANTHER" id="PTHR41251">
    <property type="entry name" value="NON-HOMOLOGOUS END JOINING PROTEIN KU"/>
    <property type="match status" value="1"/>
</dbReference>
<dbReference type="AlphaFoldDB" id="A0A517YCZ3"/>
<sequence length="290" mass="32423">MPRSTWKGYLKLSFVSVPVKGYSANTGADTIRLHQLHRECHSRIQYQKVCPVHGQTPNDEIVSAYEYADKQYVVIDPKELKALRSRGERAVNIEAVVKADTVDPLYYTEKAYYLLPDGAVGQRPYALLQQSLAEDKRCAIAKAVLYGREELVLIRPVENLLSMTALKFDAEVLHPQALNDELETPALEDAEIRLTRTLLKAFIRPKFSIAAFKDDYVESLTELIEAKVAGKKIVMAPAEEEPPIINLMDALKKSVAAVSSNDTRRGKKSAGPRMTSANRRKAAPKRRKSG</sequence>
<comment type="similarity">
    <text evidence="2">Belongs to the prokaryotic Ku family.</text>
</comment>
<dbReference type="PANTHER" id="PTHR41251:SF1">
    <property type="entry name" value="NON-HOMOLOGOUS END JOINING PROTEIN KU"/>
    <property type="match status" value="1"/>
</dbReference>
<evidence type="ECO:0000259" key="4">
    <source>
        <dbReference type="SMART" id="SM00559"/>
    </source>
</evidence>
<evidence type="ECO:0000256" key="3">
    <source>
        <dbReference type="SAM" id="MobiDB-lite"/>
    </source>
</evidence>
<keyword evidence="6" id="KW-1185">Reference proteome</keyword>
<proteinExistence type="inferred from homology"/>
<organism evidence="5 6">
    <name type="scientific">Anatilimnocola aggregata</name>
    <dbReference type="NCBI Taxonomy" id="2528021"/>
    <lineage>
        <taxon>Bacteria</taxon>
        <taxon>Pseudomonadati</taxon>
        <taxon>Planctomycetota</taxon>
        <taxon>Planctomycetia</taxon>
        <taxon>Pirellulales</taxon>
        <taxon>Pirellulaceae</taxon>
        <taxon>Anatilimnocola</taxon>
    </lineage>
</organism>
<dbReference type="OrthoDB" id="9795084at2"/>
<name>A0A517YCZ3_9BACT</name>
<feature type="region of interest" description="Disordered" evidence="3">
    <location>
        <begin position="257"/>
        <end position="290"/>
    </location>
</feature>
<protein>
    <recommendedName>
        <fullName evidence="2">Non-homologous end joining protein Ku</fullName>
    </recommendedName>
</protein>
<evidence type="ECO:0000313" key="6">
    <source>
        <dbReference type="Proteomes" id="UP000315017"/>
    </source>
</evidence>
<keyword evidence="2" id="KW-0233">DNA recombination</keyword>
<dbReference type="GO" id="GO:0003690">
    <property type="term" value="F:double-stranded DNA binding"/>
    <property type="evidence" value="ECO:0007669"/>
    <property type="project" value="UniProtKB-UniRule"/>
</dbReference>
<keyword evidence="1 2" id="KW-0238">DNA-binding</keyword>
<accession>A0A517YCZ3</accession>
<keyword evidence="2" id="KW-0234">DNA repair</keyword>
<dbReference type="PIRSF" id="PIRSF006493">
    <property type="entry name" value="Prok_Ku"/>
    <property type="match status" value="1"/>
</dbReference>
<dbReference type="KEGG" id="aagg:ETAA8_31410"/>
<dbReference type="Pfam" id="PF02735">
    <property type="entry name" value="Ku"/>
    <property type="match status" value="1"/>
</dbReference>
<gene>
    <name evidence="5" type="primary">ykoV_2</name>
    <name evidence="2" type="synonym">ku</name>
    <name evidence="5" type="ORF">ETAA8_31410</name>
</gene>
<feature type="compositionally biased region" description="Basic residues" evidence="3">
    <location>
        <begin position="278"/>
        <end position="290"/>
    </location>
</feature>
<evidence type="ECO:0000313" key="5">
    <source>
        <dbReference type="EMBL" id="QDU28049.1"/>
    </source>
</evidence>
<dbReference type="InterPro" id="IPR016194">
    <property type="entry name" value="SPOC-like_C_dom_sf"/>
</dbReference>
<dbReference type="NCBIfam" id="TIGR02772">
    <property type="entry name" value="Ku_bact"/>
    <property type="match status" value="1"/>
</dbReference>
<reference evidence="5 6" key="1">
    <citation type="submission" date="2019-02" db="EMBL/GenBank/DDBJ databases">
        <title>Deep-cultivation of Planctomycetes and their phenomic and genomic characterization uncovers novel biology.</title>
        <authorList>
            <person name="Wiegand S."/>
            <person name="Jogler M."/>
            <person name="Boedeker C."/>
            <person name="Pinto D."/>
            <person name="Vollmers J."/>
            <person name="Rivas-Marin E."/>
            <person name="Kohn T."/>
            <person name="Peeters S.H."/>
            <person name="Heuer A."/>
            <person name="Rast P."/>
            <person name="Oberbeckmann S."/>
            <person name="Bunk B."/>
            <person name="Jeske O."/>
            <person name="Meyerdierks A."/>
            <person name="Storesund J.E."/>
            <person name="Kallscheuer N."/>
            <person name="Luecker S."/>
            <person name="Lage O.M."/>
            <person name="Pohl T."/>
            <person name="Merkel B.J."/>
            <person name="Hornburger P."/>
            <person name="Mueller R.-W."/>
            <person name="Bruemmer F."/>
            <person name="Labrenz M."/>
            <person name="Spormann A.M."/>
            <person name="Op den Camp H."/>
            <person name="Overmann J."/>
            <person name="Amann R."/>
            <person name="Jetten M.S.M."/>
            <person name="Mascher T."/>
            <person name="Medema M.H."/>
            <person name="Devos D.P."/>
            <person name="Kaster A.-K."/>
            <person name="Ovreas L."/>
            <person name="Rohde M."/>
            <person name="Galperin M.Y."/>
            <person name="Jogler C."/>
        </authorList>
    </citation>
    <scope>NUCLEOTIDE SEQUENCE [LARGE SCALE GENOMIC DNA]</scope>
    <source>
        <strain evidence="5 6">ETA_A8</strain>
    </source>
</reference>
<keyword evidence="2" id="KW-0227">DNA damage</keyword>
<comment type="subunit">
    <text evidence="2">Homodimer. Interacts with LigD.</text>
</comment>